<dbReference type="Gene3D" id="3.40.630.30">
    <property type="match status" value="1"/>
</dbReference>
<accession>A0ABX0IVV1</accession>
<gene>
    <name evidence="1" type="ORF">FIA58_009685</name>
</gene>
<evidence type="ECO:0008006" key="3">
    <source>
        <dbReference type="Google" id="ProtNLM"/>
    </source>
</evidence>
<dbReference type="Proteomes" id="UP000817854">
    <property type="component" value="Unassembled WGS sequence"/>
</dbReference>
<dbReference type="RefSeq" id="WP_165928892.1">
    <property type="nucleotide sequence ID" value="NZ_VEVQ02000005.1"/>
</dbReference>
<evidence type="ECO:0000313" key="1">
    <source>
        <dbReference type="EMBL" id="NHN25944.1"/>
    </source>
</evidence>
<sequence>MGVVEIEFDKKCPINNIVAPELNKLYILEWFCGKGIGYNLLAEAKNILKLKGINKM</sequence>
<comment type="caution">
    <text evidence="1">The sequence shown here is derived from an EMBL/GenBank/DDBJ whole genome shotgun (WGS) entry which is preliminary data.</text>
</comment>
<dbReference type="EMBL" id="VEVQ02000005">
    <property type="protein sequence ID" value="NHN25944.1"/>
    <property type="molecule type" value="Genomic_DNA"/>
</dbReference>
<keyword evidence="2" id="KW-1185">Reference proteome</keyword>
<proteinExistence type="predicted"/>
<protein>
    <recommendedName>
        <fullName evidence="3">N-acetyltransferase domain-containing protein</fullName>
    </recommendedName>
</protein>
<name>A0ABX0IVV1_9FLAO</name>
<reference evidence="2" key="1">
    <citation type="submission" date="2019-05" db="EMBL/GenBank/DDBJ databases">
        <title>Flavobacterium profundi sp. nov., isolated from a deep-sea seamount.</title>
        <authorList>
            <person name="Zhang D.-C."/>
        </authorList>
    </citation>
    <scope>NUCLEOTIDE SEQUENCE [LARGE SCALE GENOMIC DNA]</scope>
    <source>
        <strain evidence="2">EC11</strain>
    </source>
</reference>
<evidence type="ECO:0000313" key="2">
    <source>
        <dbReference type="Proteomes" id="UP000817854"/>
    </source>
</evidence>
<reference evidence="1 2" key="2">
    <citation type="submission" date="2019-05" db="EMBL/GenBank/DDBJ databases">
        <authorList>
            <person name="Lianzixin W."/>
        </authorList>
    </citation>
    <scope>NUCLEOTIDE SEQUENCE [LARGE SCALE GENOMIC DNA]</scope>
    <source>
        <strain evidence="1 2">EC11</strain>
    </source>
</reference>
<reference evidence="1 2" key="3">
    <citation type="submission" date="2020-02" db="EMBL/GenBank/DDBJ databases">
        <title>Flavobacterium profundi sp. nov., isolated from a deep-sea seamount.</title>
        <authorList>
            <person name="Zhang D.-C."/>
        </authorList>
    </citation>
    <scope>NUCLEOTIDE SEQUENCE [LARGE SCALE GENOMIC DNA]</scope>
    <source>
        <strain evidence="1 2">EC11</strain>
    </source>
</reference>
<organism evidence="1 2">
    <name type="scientific">Flavobacterium jejuense</name>
    <dbReference type="NCBI Taxonomy" id="1544455"/>
    <lineage>
        <taxon>Bacteria</taxon>
        <taxon>Pseudomonadati</taxon>
        <taxon>Bacteroidota</taxon>
        <taxon>Flavobacteriia</taxon>
        <taxon>Flavobacteriales</taxon>
        <taxon>Flavobacteriaceae</taxon>
        <taxon>Flavobacterium</taxon>
    </lineage>
</organism>